<feature type="domain" description="Phospholipase/carboxylesterase/thioesterase" evidence="3">
    <location>
        <begin position="68"/>
        <end position="272"/>
    </location>
</feature>
<dbReference type="Pfam" id="PF02230">
    <property type="entry name" value="Abhydrolase_2"/>
    <property type="match status" value="1"/>
</dbReference>
<keyword evidence="2" id="KW-0378">Hydrolase</keyword>
<reference evidence="4 5" key="1">
    <citation type="submission" date="2019-09" db="EMBL/GenBank/DDBJ databases">
        <title>Phylogeny of genus Pseudoclavibacter and closely related genus.</title>
        <authorList>
            <person name="Li Y."/>
        </authorList>
    </citation>
    <scope>NUCLEOTIDE SEQUENCE [LARGE SCALE GENOMIC DNA]</scope>
    <source>
        <strain evidence="4 5">THG-MD12</strain>
    </source>
</reference>
<accession>A0A7J5B5B6</accession>
<dbReference type="InterPro" id="IPR003140">
    <property type="entry name" value="PLipase/COase/thioEstase"/>
</dbReference>
<evidence type="ECO:0000256" key="2">
    <source>
        <dbReference type="ARBA" id="ARBA00022801"/>
    </source>
</evidence>
<dbReference type="EMBL" id="WBJX01000001">
    <property type="protein sequence ID" value="KAB1639264.1"/>
    <property type="molecule type" value="Genomic_DNA"/>
</dbReference>
<dbReference type="OrthoDB" id="9780848at2"/>
<evidence type="ECO:0000313" key="4">
    <source>
        <dbReference type="EMBL" id="KAB1639264.1"/>
    </source>
</evidence>
<evidence type="ECO:0000256" key="1">
    <source>
        <dbReference type="ARBA" id="ARBA00006499"/>
    </source>
</evidence>
<evidence type="ECO:0000259" key="3">
    <source>
        <dbReference type="Pfam" id="PF02230"/>
    </source>
</evidence>
<dbReference type="AlphaFoldDB" id="A0A7J5B5B6"/>
<gene>
    <name evidence="4" type="ORF">F8O03_02685</name>
</gene>
<keyword evidence="5" id="KW-1185">Reference proteome</keyword>
<name>A0A7J5B5B6_9MICO</name>
<comment type="similarity">
    <text evidence="1">Belongs to the AB hydrolase superfamily. AB hydrolase 2 family.</text>
</comment>
<proteinExistence type="inferred from homology"/>
<dbReference type="GO" id="GO:0016787">
    <property type="term" value="F:hydrolase activity"/>
    <property type="evidence" value="ECO:0007669"/>
    <property type="project" value="UniProtKB-KW"/>
</dbReference>
<dbReference type="InterPro" id="IPR050565">
    <property type="entry name" value="LYPA1-2/EST-like"/>
</dbReference>
<comment type="caution">
    <text evidence="4">The sequence shown here is derived from an EMBL/GenBank/DDBJ whole genome shotgun (WGS) entry which is preliminary data.</text>
</comment>
<dbReference type="PANTHER" id="PTHR10655:SF17">
    <property type="entry name" value="LYSOPHOSPHOLIPASE-LIKE PROTEIN 1"/>
    <property type="match status" value="1"/>
</dbReference>
<evidence type="ECO:0000313" key="5">
    <source>
        <dbReference type="Proteomes" id="UP000490386"/>
    </source>
</evidence>
<dbReference type="PANTHER" id="PTHR10655">
    <property type="entry name" value="LYSOPHOSPHOLIPASE-RELATED"/>
    <property type="match status" value="1"/>
</dbReference>
<dbReference type="SUPFAM" id="SSF53474">
    <property type="entry name" value="alpha/beta-Hydrolases"/>
    <property type="match status" value="1"/>
</dbReference>
<dbReference type="InterPro" id="IPR029058">
    <property type="entry name" value="AB_hydrolase_fold"/>
</dbReference>
<protein>
    <submittedName>
        <fullName evidence="4">Esterase</fullName>
    </submittedName>
</protein>
<dbReference type="Gene3D" id="3.40.50.1820">
    <property type="entry name" value="alpha/beta hydrolase"/>
    <property type="match status" value="1"/>
</dbReference>
<organism evidence="4 5">
    <name type="scientific">Pseudoclavibacter terrae</name>
    <dbReference type="NCBI Taxonomy" id="1530195"/>
    <lineage>
        <taxon>Bacteria</taxon>
        <taxon>Bacillati</taxon>
        <taxon>Actinomycetota</taxon>
        <taxon>Actinomycetes</taxon>
        <taxon>Micrococcales</taxon>
        <taxon>Microbacteriaceae</taxon>
        <taxon>Pseudoclavibacter</taxon>
    </lineage>
</organism>
<dbReference type="Proteomes" id="UP000490386">
    <property type="component" value="Unassembled WGS sequence"/>
</dbReference>
<sequence>MASTYSIGTRRLTSASSSSFIQPDSGSGVRTVMTPLWTMYVSRVSTASTGIDPTTLLWRGGDAETAATSRAPLVVGLHGYGADGTDILSLTGQLPHDYRYVSVPAPHVQPEGGREWFPLRFADPMTGEVAVDADAQLGLERGANDAASALLELLDGLGVFSSGAPIALLGYSQGSIVAMQALRQRPGSFAGALLISGLVAVGTLPGDAELAQSRPPVFWGRGDADTVIPALAVEHTGAWLEAHADVEKYVEAGLGHAVSETELPLMAAFLERVLGQVSSQTVASRSG</sequence>